<dbReference type="Proteomes" id="UP000789702">
    <property type="component" value="Unassembled WGS sequence"/>
</dbReference>
<proteinExistence type="predicted"/>
<name>A0ACA9N727_9GLOM</name>
<gene>
    <name evidence="1" type="ORF">DHETER_LOCUS8075</name>
</gene>
<sequence length="182" mass="20847">EEIDSGHRSVSCNCGTSWKRGRPSALERHILVECKTVEPHVKEAVRRMIETREKELTQSNRKRKANDDQQEINSYFESLALTEDIRKILYDADLYEETNAITFEQAIINVNINQSSIDDDNDIVSEESLELEEALDLSNLSFLPETGRQTDADMDDVLEAGSSDWLEEFNQEEDYDPAELGE</sequence>
<organism evidence="1 2">
    <name type="scientific">Dentiscutata heterogama</name>
    <dbReference type="NCBI Taxonomy" id="1316150"/>
    <lineage>
        <taxon>Eukaryota</taxon>
        <taxon>Fungi</taxon>
        <taxon>Fungi incertae sedis</taxon>
        <taxon>Mucoromycota</taxon>
        <taxon>Glomeromycotina</taxon>
        <taxon>Glomeromycetes</taxon>
        <taxon>Diversisporales</taxon>
        <taxon>Gigasporaceae</taxon>
        <taxon>Dentiscutata</taxon>
    </lineage>
</organism>
<comment type="caution">
    <text evidence="1">The sequence shown here is derived from an EMBL/GenBank/DDBJ whole genome shotgun (WGS) entry which is preliminary data.</text>
</comment>
<feature type="non-terminal residue" evidence="1">
    <location>
        <position position="1"/>
    </location>
</feature>
<keyword evidence="2" id="KW-1185">Reference proteome</keyword>
<evidence type="ECO:0000313" key="2">
    <source>
        <dbReference type="Proteomes" id="UP000789702"/>
    </source>
</evidence>
<feature type="non-terminal residue" evidence="1">
    <location>
        <position position="182"/>
    </location>
</feature>
<evidence type="ECO:0000313" key="1">
    <source>
        <dbReference type="EMBL" id="CAG8622511.1"/>
    </source>
</evidence>
<accession>A0ACA9N727</accession>
<protein>
    <submittedName>
        <fullName evidence="1">1187_t:CDS:1</fullName>
    </submittedName>
</protein>
<dbReference type="EMBL" id="CAJVPU010012328">
    <property type="protein sequence ID" value="CAG8622511.1"/>
    <property type="molecule type" value="Genomic_DNA"/>
</dbReference>
<reference evidence="1" key="1">
    <citation type="submission" date="2021-06" db="EMBL/GenBank/DDBJ databases">
        <authorList>
            <person name="Kallberg Y."/>
            <person name="Tangrot J."/>
            <person name="Rosling A."/>
        </authorList>
    </citation>
    <scope>NUCLEOTIDE SEQUENCE</scope>
    <source>
        <strain evidence="1">IL203A</strain>
    </source>
</reference>